<evidence type="ECO:0000256" key="1">
    <source>
        <dbReference type="ARBA" id="ARBA00004141"/>
    </source>
</evidence>
<dbReference type="GO" id="GO:0000271">
    <property type="term" value="P:polysaccharide biosynthetic process"/>
    <property type="evidence" value="ECO:0007669"/>
    <property type="project" value="InterPro"/>
</dbReference>
<comment type="caution">
    <text evidence="7">The sequence shown here is derived from an EMBL/GenBank/DDBJ whole genome shotgun (WGS) entry which is preliminary data.</text>
</comment>
<feature type="transmembrane region" description="Helical" evidence="5">
    <location>
        <begin position="103"/>
        <end position="125"/>
    </location>
</feature>
<evidence type="ECO:0000313" key="8">
    <source>
        <dbReference type="Proteomes" id="UP000286947"/>
    </source>
</evidence>
<protein>
    <recommendedName>
        <fullName evidence="6">GtrA/DPMS transmembrane domain-containing protein</fullName>
    </recommendedName>
</protein>
<keyword evidence="8" id="KW-1185">Reference proteome</keyword>
<keyword evidence="4 5" id="KW-0472">Membrane</keyword>
<keyword evidence="3 5" id="KW-1133">Transmembrane helix</keyword>
<evidence type="ECO:0000256" key="4">
    <source>
        <dbReference type="ARBA" id="ARBA00023136"/>
    </source>
</evidence>
<dbReference type="GO" id="GO:0016020">
    <property type="term" value="C:membrane"/>
    <property type="evidence" value="ECO:0007669"/>
    <property type="project" value="UniProtKB-SubCell"/>
</dbReference>
<dbReference type="Pfam" id="PF04138">
    <property type="entry name" value="GtrA_DPMS_TM"/>
    <property type="match status" value="1"/>
</dbReference>
<dbReference type="AlphaFoldDB" id="A0A433SCZ4"/>
<evidence type="ECO:0000256" key="5">
    <source>
        <dbReference type="SAM" id="Phobius"/>
    </source>
</evidence>
<keyword evidence="2 5" id="KW-0812">Transmembrane</keyword>
<evidence type="ECO:0000259" key="6">
    <source>
        <dbReference type="Pfam" id="PF04138"/>
    </source>
</evidence>
<name>A0A433SCZ4_9BURK</name>
<evidence type="ECO:0000313" key="7">
    <source>
        <dbReference type="EMBL" id="RUS66600.1"/>
    </source>
</evidence>
<evidence type="ECO:0000256" key="2">
    <source>
        <dbReference type="ARBA" id="ARBA00022692"/>
    </source>
</evidence>
<dbReference type="Proteomes" id="UP000286947">
    <property type="component" value="Unassembled WGS sequence"/>
</dbReference>
<reference evidence="7 8" key="1">
    <citation type="submission" date="2018-01" db="EMBL/GenBank/DDBJ databases">
        <title>Saezia sanguinis gen. nov., sp. nov., in the order Burkholderiales isolated from human blood.</title>
        <authorList>
            <person name="Medina-Pascual M.J."/>
            <person name="Valdezate S."/>
            <person name="Monzon S."/>
            <person name="Cuesta I."/>
            <person name="Carrasco G."/>
            <person name="Villalon P."/>
            <person name="Saez-Nieto J.A."/>
        </authorList>
    </citation>
    <scope>NUCLEOTIDE SEQUENCE [LARGE SCALE GENOMIC DNA]</scope>
    <source>
        <strain evidence="7 8">CNM695-12</strain>
    </source>
</reference>
<evidence type="ECO:0000256" key="3">
    <source>
        <dbReference type="ARBA" id="ARBA00022989"/>
    </source>
</evidence>
<organism evidence="7 8">
    <name type="scientific">Saezia sanguinis</name>
    <dbReference type="NCBI Taxonomy" id="1965230"/>
    <lineage>
        <taxon>Bacteria</taxon>
        <taxon>Pseudomonadati</taxon>
        <taxon>Pseudomonadota</taxon>
        <taxon>Betaproteobacteria</taxon>
        <taxon>Burkholderiales</taxon>
        <taxon>Saeziaceae</taxon>
        <taxon>Saezia</taxon>
    </lineage>
</organism>
<gene>
    <name evidence="7" type="ORF">CUZ56_01880</name>
</gene>
<dbReference type="EMBL" id="PQSP01000004">
    <property type="protein sequence ID" value="RUS66600.1"/>
    <property type="molecule type" value="Genomic_DNA"/>
</dbReference>
<feature type="transmembrane region" description="Helical" evidence="5">
    <location>
        <begin position="75"/>
        <end position="91"/>
    </location>
</feature>
<accession>A0A433SCZ4</accession>
<comment type="subcellular location">
    <subcellularLocation>
        <location evidence="1">Membrane</location>
        <topology evidence="1">Multi-pass membrane protein</topology>
    </subcellularLocation>
</comment>
<dbReference type="RefSeq" id="WP_126980081.1">
    <property type="nucleotide sequence ID" value="NZ_PQSP01000004.1"/>
</dbReference>
<feature type="transmembrane region" description="Helical" evidence="5">
    <location>
        <begin position="12"/>
        <end position="35"/>
    </location>
</feature>
<feature type="transmembrane region" description="Helical" evidence="5">
    <location>
        <begin position="41"/>
        <end position="63"/>
    </location>
</feature>
<sequence length="128" mass="14769">MMNLRQLIDYLMRYAFSSICAVLLDIALYAFLIWAVQLSPFYANAISSVVSVIVVWFLSGRYLFAAHRISLKKYITWYVYQFIVILIYSAMVKGLVDYGVNELLSKLLITALSFVINSTFFKLVILKK</sequence>
<dbReference type="InterPro" id="IPR007267">
    <property type="entry name" value="GtrA_DPMS_TM"/>
</dbReference>
<proteinExistence type="predicted"/>
<feature type="domain" description="GtrA/DPMS transmembrane" evidence="6">
    <location>
        <begin position="13"/>
        <end position="124"/>
    </location>
</feature>